<accession>A0ABU0Q9A4</accession>
<comment type="caution">
    <text evidence="2">The sequence shown here is derived from an EMBL/GenBank/DDBJ whole genome shotgun (WGS) entry which is preliminary data.</text>
</comment>
<gene>
    <name evidence="2" type="ORF">QFZ56_006210</name>
</gene>
<keyword evidence="3" id="KW-1185">Reference proteome</keyword>
<keyword evidence="2" id="KW-0560">Oxidoreductase</keyword>
<protein>
    <submittedName>
        <fullName evidence="2">dTDP-4-dehydrorhamnose reductase</fullName>
        <ecNumber evidence="2">1.1.1.133</ecNumber>
    </submittedName>
</protein>
<dbReference type="InterPro" id="IPR029903">
    <property type="entry name" value="RmlD-like-bd"/>
</dbReference>
<dbReference type="PANTHER" id="PTHR43242:SF1">
    <property type="entry name" value="NAD(P)-BINDING ROSSMANN-FOLD SUPERFAMILY PROTEIN"/>
    <property type="match status" value="1"/>
</dbReference>
<proteinExistence type="predicted"/>
<dbReference type="EMBL" id="JAUSYA010000001">
    <property type="protein sequence ID" value="MDQ0687247.1"/>
    <property type="molecule type" value="Genomic_DNA"/>
</dbReference>
<dbReference type="Gene3D" id="3.40.50.720">
    <property type="entry name" value="NAD(P)-binding Rossmann-like Domain"/>
    <property type="match status" value="1"/>
</dbReference>
<name>A0ABU0Q9A4_STRAH</name>
<dbReference type="GO" id="GO:0008831">
    <property type="term" value="F:dTDP-4-dehydrorhamnose reductase activity"/>
    <property type="evidence" value="ECO:0007669"/>
    <property type="project" value="UniProtKB-EC"/>
</dbReference>
<dbReference type="SUPFAM" id="SSF51735">
    <property type="entry name" value="NAD(P)-binding Rossmann-fold domains"/>
    <property type="match status" value="1"/>
</dbReference>
<reference evidence="2 3" key="1">
    <citation type="submission" date="2023-07" db="EMBL/GenBank/DDBJ databases">
        <title>Comparative genomics of wheat-associated soil bacteria to identify genetic determinants of phenazine resistance.</title>
        <authorList>
            <person name="Mouncey N."/>
        </authorList>
    </citation>
    <scope>NUCLEOTIDE SEQUENCE [LARGE SCALE GENOMIC DNA]</scope>
    <source>
        <strain evidence="2 3">W4I19-2</strain>
    </source>
</reference>
<dbReference type="EC" id="1.1.1.133" evidence="2"/>
<dbReference type="RefSeq" id="WP_061334543.1">
    <property type="nucleotide sequence ID" value="NZ_JAUSYA010000001.1"/>
</dbReference>
<sequence>MTLLIVGGSGFLGTELVRQAVLAGRPTAATYTTRPGSAPGITWRSLDLRDPGSVEAVVAEVNPRVIVNASSGGADWAVTAEGPVRLAIAAAKAGSRMIQVSTDAVFSGKSHVPYDEHCRPDPITPYGAAKAAAETVLLLHPDAVVARTSLIIGDGQSEHERTVHALATGTRDGVLFTDDFRCPVHASDLAAALLELASGDTTGVHHLGGNQALSRHELGVLIARRDGLDASRLPTGLRADSTLPGPLDIRLDSRSTQRKLRTTLRGAHQFLAPGRPHQHPCQSS</sequence>
<feature type="domain" description="RmlD-like substrate binding" evidence="1">
    <location>
        <begin position="1"/>
        <end position="233"/>
    </location>
</feature>
<dbReference type="InterPro" id="IPR036291">
    <property type="entry name" value="NAD(P)-bd_dom_sf"/>
</dbReference>
<evidence type="ECO:0000313" key="3">
    <source>
        <dbReference type="Proteomes" id="UP001243364"/>
    </source>
</evidence>
<dbReference type="Proteomes" id="UP001243364">
    <property type="component" value="Unassembled WGS sequence"/>
</dbReference>
<evidence type="ECO:0000259" key="1">
    <source>
        <dbReference type="Pfam" id="PF04321"/>
    </source>
</evidence>
<evidence type="ECO:0000313" key="2">
    <source>
        <dbReference type="EMBL" id="MDQ0687247.1"/>
    </source>
</evidence>
<dbReference type="PANTHER" id="PTHR43242">
    <property type="entry name" value="NAD(P)-BINDING ROSSMANN-FOLD SUPERFAMILY PROTEIN"/>
    <property type="match status" value="1"/>
</dbReference>
<dbReference type="Pfam" id="PF04321">
    <property type="entry name" value="RmlD_sub_bind"/>
    <property type="match status" value="1"/>
</dbReference>
<organism evidence="2 3">
    <name type="scientific">Streptomyces achromogenes</name>
    <dbReference type="NCBI Taxonomy" id="67255"/>
    <lineage>
        <taxon>Bacteria</taxon>
        <taxon>Bacillati</taxon>
        <taxon>Actinomycetota</taxon>
        <taxon>Actinomycetes</taxon>
        <taxon>Kitasatosporales</taxon>
        <taxon>Streptomycetaceae</taxon>
        <taxon>Streptomyces</taxon>
    </lineage>
</organism>